<dbReference type="AlphaFoldDB" id="A0AA42BA56"/>
<accession>A0AA42BA56</accession>
<dbReference type="Proteomes" id="UP001165306">
    <property type="component" value="Unassembled WGS sequence"/>
</dbReference>
<dbReference type="InterPro" id="IPR000209">
    <property type="entry name" value="Peptidase_S8/S53_dom"/>
</dbReference>
<feature type="active site" description="Charge relay system" evidence="6">
    <location>
        <position position="145"/>
    </location>
</feature>
<evidence type="ECO:0000256" key="4">
    <source>
        <dbReference type="ARBA" id="ARBA00022801"/>
    </source>
</evidence>
<protein>
    <submittedName>
        <fullName evidence="10">S8 family peptidase</fullName>
    </submittedName>
</protein>
<reference evidence="10" key="1">
    <citation type="submission" date="2022-06" db="EMBL/GenBank/DDBJ databases">
        <title>CFH 74404 Thermomicrobiaceae sp.</title>
        <authorList>
            <person name="Ming H."/>
            <person name="Li W.-J."/>
            <person name="Zhao Z."/>
        </authorList>
    </citation>
    <scope>NUCLEOTIDE SEQUENCE</scope>
    <source>
        <strain evidence="10">CFH 74404</strain>
    </source>
</reference>
<dbReference type="InterPro" id="IPR037045">
    <property type="entry name" value="S8pro/Inhibitor_I9_sf"/>
</dbReference>
<comment type="similarity">
    <text evidence="1 6 7">Belongs to the peptidase S8 family.</text>
</comment>
<evidence type="ECO:0000259" key="9">
    <source>
        <dbReference type="Pfam" id="PF05922"/>
    </source>
</evidence>
<dbReference type="Pfam" id="PF00082">
    <property type="entry name" value="Peptidase_S8"/>
    <property type="match status" value="1"/>
</dbReference>
<keyword evidence="5 6" id="KW-0720">Serine protease</keyword>
<evidence type="ECO:0000256" key="1">
    <source>
        <dbReference type="ARBA" id="ARBA00011073"/>
    </source>
</evidence>
<dbReference type="EMBL" id="JAMSLR010000001">
    <property type="protein sequence ID" value="MCM8748110.1"/>
    <property type="molecule type" value="Genomic_DNA"/>
</dbReference>
<dbReference type="InterPro" id="IPR036852">
    <property type="entry name" value="Peptidase_S8/S53_dom_sf"/>
</dbReference>
<evidence type="ECO:0000313" key="11">
    <source>
        <dbReference type="Proteomes" id="UP001165306"/>
    </source>
</evidence>
<evidence type="ECO:0000256" key="5">
    <source>
        <dbReference type="ARBA" id="ARBA00022825"/>
    </source>
</evidence>
<dbReference type="InterPro" id="IPR015500">
    <property type="entry name" value="Peptidase_S8_subtilisin-rel"/>
</dbReference>
<keyword evidence="11" id="KW-1185">Reference proteome</keyword>
<evidence type="ECO:0000256" key="2">
    <source>
        <dbReference type="ARBA" id="ARBA00022670"/>
    </source>
</evidence>
<dbReference type="SUPFAM" id="SSF54897">
    <property type="entry name" value="Protease propeptides/inhibitors"/>
    <property type="match status" value="1"/>
</dbReference>
<organism evidence="10 11">
    <name type="scientific">Thermalbibacter longus</name>
    <dbReference type="NCBI Taxonomy" id="2951981"/>
    <lineage>
        <taxon>Bacteria</taxon>
        <taxon>Pseudomonadati</taxon>
        <taxon>Thermomicrobiota</taxon>
        <taxon>Thermomicrobia</taxon>
        <taxon>Thermomicrobiales</taxon>
        <taxon>Thermomicrobiaceae</taxon>
        <taxon>Thermalbibacter</taxon>
    </lineage>
</organism>
<dbReference type="PROSITE" id="PS00137">
    <property type="entry name" value="SUBTILASE_HIS"/>
    <property type="match status" value="1"/>
</dbReference>
<dbReference type="GO" id="GO:0046872">
    <property type="term" value="F:metal ion binding"/>
    <property type="evidence" value="ECO:0007669"/>
    <property type="project" value="UniProtKB-KW"/>
</dbReference>
<dbReference type="InterPro" id="IPR022398">
    <property type="entry name" value="Peptidase_S8_His-AS"/>
</dbReference>
<evidence type="ECO:0000313" key="10">
    <source>
        <dbReference type="EMBL" id="MCM8748110.1"/>
    </source>
</evidence>
<evidence type="ECO:0000259" key="8">
    <source>
        <dbReference type="Pfam" id="PF00082"/>
    </source>
</evidence>
<comment type="caution">
    <text evidence="10">The sequence shown here is derived from an EMBL/GenBank/DDBJ whole genome shotgun (WGS) entry which is preliminary data.</text>
</comment>
<dbReference type="Gene3D" id="3.40.50.200">
    <property type="entry name" value="Peptidase S8/S53 domain"/>
    <property type="match status" value="1"/>
</dbReference>
<feature type="active site" description="Charge relay system" evidence="6">
    <location>
        <position position="183"/>
    </location>
</feature>
<evidence type="ECO:0000256" key="7">
    <source>
        <dbReference type="RuleBase" id="RU003355"/>
    </source>
</evidence>
<dbReference type="InterPro" id="IPR034202">
    <property type="entry name" value="Subtilisin_Carlsberg-like"/>
</dbReference>
<name>A0AA42BA56_9BACT</name>
<dbReference type="SUPFAM" id="SSF52743">
    <property type="entry name" value="Subtilisin-like"/>
    <property type="match status" value="1"/>
</dbReference>
<dbReference type="GO" id="GO:0006508">
    <property type="term" value="P:proteolysis"/>
    <property type="evidence" value="ECO:0007669"/>
    <property type="project" value="UniProtKB-KW"/>
</dbReference>
<dbReference type="InterPro" id="IPR023828">
    <property type="entry name" value="Peptidase_S8_Ser-AS"/>
</dbReference>
<keyword evidence="3" id="KW-0479">Metal-binding</keyword>
<keyword evidence="4 6" id="KW-0378">Hydrolase</keyword>
<feature type="active site" description="Charge relay system" evidence="6">
    <location>
        <position position="357"/>
    </location>
</feature>
<dbReference type="PANTHER" id="PTHR43806">
    <property type="entry name" value="PEPTIDASE S8"/>
    <property type="match status" value="1"/>
</dbReference>
<feature type="domain" description="Peptidase S8/S53" evidence="8">
    <location>
        <begin position="139"/>
        <end position="374"/>
    </location>
</feature>
<dbReference type="GO" id="GO:0004252">
    <property type="term" value="F:serine-type endopeptidase activity"/>
    <property type="evidence" value="ECO:0007669"/>
    <property type="project" value="UniProtKB-UniRule"/>
</dbReference>
<dbReference type="CDD" id="cd07477">
    <property type="entry name" value="Peptidases_S8_Subtilisin_subset"/>
    <property type="match status" value="1"/>
</dbReference>
<dbReference type="RefSeq" id="WP_284055887.1">
    <property type="nucleotide sequence ID" value="NZ_JAMSLR010000001.1"/>
</dbReference>
<dbReference type="PROSITE" id="PS00136">
    <property type="entry name" value="SUBTILASE_ASP"/>
    <property type="match status" value="1"/>
</dbReference>
<sequence>MAPVSKILLLVAVVLVVIFPFSLVREGIFSPGAAAAPSGRVRVIVVLRDDVVDPQRSAASLAQQYRGAVSFVYEHALKGFAAEFPAQVVPVLARDSRVSYVEPDQVVYAFGELPTGVDRIEADQNNTAQIDGSDQRVNVDIAILDTGIASHPDLNIAGGVNCTSGGILRPRCKSGGYADKNGHGTHVAGIAAARDNGSGVVGVAPGARLWAVKVLGDNGSGYLSWIIAGIDWVTNNASTIEVANMSLGCECSSQSLDAALNRSTDAGVVYVVAAGNSAKDASTFSPANHPRVITVSAMADFDGKAGGKATPTCRSDAGADDTFATFSNYGSVVDLAAPGVCIRSTVPGGYAVYSGTSMASPHGAGAAALYIVEKGIARSSTRWSTVRDGLRSDWAVPQSDDCGFSGGDLNEPFLLLAACEVAP</sequence>
<evidence type="ECO:0000256" key="6">
    <source>
        <dbReference type="PROSITE-ProRule" id="PRU01240"/>
    </source>
</evidence>
<dbReference type="InterPro" id="IPR050131">
    <property type="entry name" value="Peptidase_S8_subtilisin-like"/>
</dbReference>
<keyword evidence="2 6" id="KW-0645">Protease</keyword>
<dbReference type="PROSITE" id="PS51892">
    <property type="entry name" value="SUBTILASE"/>
    <property type="match status" value="1"/>
</dbReference>
<dbReference type="PROSITE" id="PS00138">
    <property type="entry name" value="SUBTILASE_SER"/>
    <property type="match status" value="1"/>
</dbReference>
<dbReference type="InterPro" id="IPR010259">
    <property type="entry name" value="S8pro/Inhibitor_I9"/>
</dbReference>
<proteinExistence type="inferred from homology"/>
<evidence type="ECO:0000256" key="3">
    <source>
        <dbReference type="ARBA" id="ARBA00022723"/>
    </source>
</evidence>
<dbReference type="Pfam" id="PF05922">
    <property type="entry name" value="Inhibitor_I9"/>
    <property type="match status" value="1"/>
</dbReference>
<dbReference type="Gene3D" id="3.30.70.80">
    <property type="entry name" value="Peptidase S8 propeptide/proteinase inhibitor I9"/>
    <property type="match status" value="1"/>
</dbReference>
<dbReference type="PRINTS" id="PR00723">
    <property type="entry name" value="SUBTILISIN"/>
</dbReference>
<dbReference type="InterPro" id="IPR023827">
    <property type="entry name" value="Peptidase_S8_Asp-AS"/>
</dbReference>
<dbReference type="PANTHER" id="PTHR43806:SF11">
    <property type="entry name" value="CEREVISIN-RELATED"/>
    <property type="match status" value="1"/>
</dbReference>
<gene>
    <name evidence="10" type="ORF">NET02_03040</name>
</gene>
<feature type="domain" description="Inhibitor I9" evidence="9">
    <location>
        <begin position="65"/>
        <end position="108"/>
    </location>
</feature>